<dbReference type="Gene3D" id="1.10.10.1450">
    <property type="match status" value="1"/>
</dbReference>
<protein>
    <recommendedName>
        <fullName evidence="2">Mos1 transposase HTH domain-containing protein</fullName>
    </recommendedName>
</protein>
<proteinExistence type="predicted"/>
<reference evidence="1" key="1">
    <citation type="submission" date="2021-05" db="EMBL/GenBank/DDBJ databases">
        <authorList>
            <person name="Alioto T."/>
            <person name="Alioto T."/>
            <person name="Gomez Garrido J."/>
        </authorList>
    </citation>
    <scope>NUCLEOTIDE SEQUENCE</scope>
</reference>
<evidence type="ECO:0000313" key="1">
    <source>
        <dbReference type="EMBL" id="CAG6613350.1"/>
    </source>
</evidence>
<name>A0A8D8LNU9_9HEMI</name>
<dbReference type="InterPro" id="IPR052709">
    <property type="entry name" value="Transposase-MT_Hybrid"/>
</dbReference>
<sequence length="102" mass="11509">MEQRVAIQFCVKLRYSPSETFAKIQKAYGESSLSRAQVFLCLKAFSEGWEMIEDEAGRGRLSTANSDGNIDKVRALVRSDRLSTVRMIGDELCRCNCSSDYN</sequence>
<dbReference type="AlphaFoldDB" id="A0A8D8LNU9"/>
<organism evidence="1">
    <name type="scientific">Cacopsylla melanoneura</name>
    <dbReference type="NCBI Taxonomy" id="428564"/>
    <lineage>
        <taxon>Eukaryota</taxon>
        <taxon>Metazoa</taxon>
        <taxon>Ecdysozoa</taxon>
        <taxon>Arthropoda</taxon>
        <taxon>Hexapoda</taxon>
        <taxon>Insecta</taxon>
        <taxon>Pterygota</taxon>
        <taxon>Neoptera</taxon>
        <taxon>Paraneoptera</taxon>
        <taxon>Hemiptera</taxon>
        <taxon>Sternorrhyncha</taxon>
        <taxon>Psylloidea</taxon>
        <taxon>Psyllidae</taxon>
        <taxon>Psyllinae</taxon>
        <taxon>Cacopsylla</taxon>
    </lineage>
</organism>
<dbReference type="EMBL" id="HBUF01027345">
    <property type="protein sequence ID" value="CAG6613350.1"/>
    <property type="molecule type" value="Transcribed_RNA"/>
</dbReference>
<accession>A0A8D8LNU9</accession>
<dbReference type="PANTHER" id="PTHR46060:SF1">
    <property type="entry name" value="MARINER MOS1 TRANSPOSASE-LIKE PROTEIN"/>
    <property type="match status" value="1"/>
</dbReference>
<dbReference type="PANTHER" id="PTHR46060">
    <property type="entry name" value="MARINER MOS1 TRANSPOSASE-LIKE PROTEIN"/>
    <property type="match status" value="1"/>
</dbReference>
<evidence type="ECO:0008006" key="2">
    <source>
        <dbReference type="Google" id="ProtNLM"/>
    </source>
</evidence>